<dbReference type="EMBL" id="JACHVS010000001">
    <property type="protein sequence ID" value="MBB2995047.1"/>
    <property type="molecule type" value="Genomic_DNA"/>
</dbReference>
<feature type="transmembrane region" description="Helical" evidence="6">
    <location>
        <begin position="263"/>
        <end position="281"/>
    </location>
</feature>
<evidence type="ECO:0000256" key="4">
    <source>
        <dbReference type="ARBA" id="ARBA00022989"/>
    </source>
</evidence>
<dbReference type="InterPro" id="IPR001204">
    <property type="entry name" value="Phos_transporter"/>
</dbReference>
<keyword evidence="8" id="KW-1185">Reference proteome</keyword>
<proteinExistence type="predicted"/>
<gene>
    <name evidence="7" type="ORF">E9229_001238</name>
</gene>
<evidence type="ECO:0000256" key="3">
    <source>
        <dbReference type="ARBA" id="ARBA00022692"/>
    </source>
</evidence>
<comment type="subcellular location">
    <subcellularLocation>
        <location evidence="1">Membrane</location>
        <topology evidence="1">Multi-pass membrane protein</topology>
    </subcellularLocation>
</comment>
<dbReference type="AlphaFoldDB" id="A0A839QH37"/>
<keyword evidence="4 6" id="KW-1133">Transmembrane helix</keyword>
<organism evidence="7 8">
    <name type="scientific">Paeniglutamicibacter cryotolerans</name>
    <dbReference type="NCBI Taxonomy" id="670079"/>
    <lineage>
        <taxon>Bacteria</taxon>
        <taxon>Bacillati</taxon>
        <taxon>Actinomycetota</taxon>
        <taxon>Actinomycetes</taxon>
        <taxon>Micrococcales</taxon>
        <taxon>Micrococcaceae</taxon>
        <taxon>Paeniglutamicibacter</taxon>
    </lineage>
</organism>
<name>A0A839QH37_9MICC</name>
<feature type="transmembrane region" description="Helical" evidence="6">
    <location>
        <begin position="43"/>
        <end position="69"/>
    </location>
</feature>
<feature type="transmembrane region" description="Helical" evidence="6">
    <location>
        <begin position="314"/>
        <end position="339"/>
    </location>
</feature>
<dbReference type="PANTHER" id="PTHR11101:SF80">
    <property type="entry name" value="PHOSPHATE TRANSPORTER"/>
    <property type="match status" value="1"/>
</dbReference>
<reference evidence="7 8" key="1">
    <citation type="submission" date="2020-08" db="EMBL/GenBank/DDBJ databases">
        <title>Sequencing the genomes of 1000 actinobacteria strains.</title>
        <authorList>
            <person name="Klenk H.-P."/>
        </authorList>
    </citation>
    <scope>NUCLEOTIDE SEQUENCE [LARGE SCALE GENOMIC DNA]</scope>
    <source>
        <strain evidence="7 8">DSM 22826</strain>
    </source>
</reference>
<dbReference type="Proteomes" id="UP000523000">
    <property type="component" value="Unassembled WGS sequence"/>
</dbReference>
<dbReference type="GO" id="GO:0035435">
    <property type="term" value="P:phosphate ion transmembrane transport"/>
    <property type="evidence" value="ECO:0007669"/>
    <property type="project" value="TreeGrafter"/>
</dbReference>
<feature type="transmembrane region" description="Helical" evidence="6">
    <location>
        <begin position="138"/>
        <end position="162"/>
    </location>
</feature>
<dbReference type="GO" id="GO:0016020">
    <property type="term" value="C:membrane"/>
    <property type="evidence" value="ECO:0007669"/>
    <property type="project" value="UniProtKB-SubCell"/>
</dbReference>
<feature type="transmembrane region" description="Helical" evidence="6">
    <location>
        <begin position="224"/>
        <end position="243"/>
    </location>
</feature>
<evidence type="ECO:0000256" key="1">
    <source>
        <dbReference type="ARBA" id="ARBA00004141"/>
    </source>
</evidence>
<evidence type="ECO:0000256" key="6">
    <source>
        <dbReference type="SAM" id="Phobius"/>
    </source>
</evidence>
<evidence type="ECO:0000313" key="7">
    <source>
        <dbReference type="EMBL" id="MBB2995047.1"/>
    </source>
</evidence>
<dbReference type="RefSeq" id="WP_183510361.1">
    <property type="nucleotide sequence ID" value="NZ_BAABGK010000113.1"/>
</dbReference>
<protein>
    <submittedName>
        <fullName evidence="7">PiT family inorganic phosphate transporter</fullName>
    </submittedName>
</protein>
<dbReference type="GO" id="GO:0005315">
    <property type="term" value="F:phosphate transmembrane transporter activity"/>
    <property type="evidence" value="ECO:0007669"/>
    <property type="project" value="InterPro"/>
</dbReference>
<evidence type="ECO:0000256" key="2">
    <source>
        <dbReference type="ARBA" id="ARBA00022448"/>
    </source>
</evidence>
<sequence>MGAEVLLTILVFAVTCAFAFLNGFRDASNSVAAAVRTRALTPTIAVLTASLFAFAGTMLSTTLGVYLISAVELTVPEGAPGLTLLLAALLAAGGWGLLCWWRGVPVSSTHALISGLAGASGASALLGGDGVHQAFQMLLGGVLLPLLVTPLVAFGVSFFMVAPATWLVRYSSASDVNGFSRAGQAVASCAVSLGHGLQDGQRTGAMLTLVLVAGHLTEPGSIPFGAQLTGALFLAVGVLFGGWRISHTIAYRMVSIDPLRGMIAQGVSATLLFVGAQALHLPLSTTQAATSAIVGAGANQRFESVMWGHVYRVITHWIAAPAVCALLAGVFYLAFYPLLNLA</sequence>
<feature type="transmembrane region" description="Helical" evidence="6">
    <location>
        <begin position="81"/>
        <end position="103"/>
    </location>
</feature>
<accession>A0A839QH37</accession>
<evidence type="ECO:0000256" key="5">
    <source>
        <dbReference type="ARBA" id="ARBA00023136"/>
    </source>
</evidence>
<comment type="caution">
    <text evidence="7">The sequence shown here is derived from an EMBL/GenBank/DDBJ whole genome shotgun (WGS) entry which is preliminary data.</text>
</comment>
<keyword evidence="5 6" id="KW-0472">Membrane</keyword>
<keyword evidence="3 6" id="KW-0812">Transmembrane</keyword>
<dbReference type="Pfam" id="PF01384">
    <property type="entry name" value="PHO4"/>
    <property type="match status" value="1"/>
</dbReference>
<dbReference type="PANTHER" id="PTHR11101">
    <property type="entry name" value="PHOSPHATE TRANSPORTER"/>
    <property type="match status" value="1"/>
</dbReference>
<evidence type="ECO:0000313" key="8">
    <source>
        <dbReference type="Proteomes" id="UP000523000"/>
    </source>
</evidence>
<keyword evidence="2" id="KW-0813">Transport</keyword>